<dbReference type="Proteomes" id="UP000661607">
    <property type="component" value="Unassembled WGS sequence"/>
</dbReference>
<dbReference type="EMBL" id="JADBEF010000001">
    <property type="protein sequence ID" value="MBE1561670.1"/>
    <property type="molecule type" value="Genomic_DNA"/>
</dbReference>
<evidence type="ECO:0000256" key="2">
    <source>
        <dbReference type="SAM" id="MobiDB-lite"/>
    </source>
</evidence>
<feature type="compositionally biased region" description="Basic and acidic residues" evidence="2">
    <location>
        <begin position="70"/>
        <end position="95"/>
    </location>
</feature>
<feature type="compositionally biased region" description="Basic and acidic residues" evidence="2">
    <location>
        <begin position="7"/>
        <end position="20"/>
    </location>
</feature>
<dbReference type="PROSITE" id="PS51898">
    <property type="entry name" value="TYR_RECOMBINASE"/>
    <property type="match status" value="1"/>
</dbReference>
<protein>
    <recommendedName>
        <fullName evidence="3">Tyr recombinase domain-containing protein</fullName>
    </recommendedName>
</protein>
<evidence type="ECO:0000313" key="5">
    <source>
        <dbReference type="Proteomes" id="UP000661607"/>
    </source>
</evidence>
<evidence type="ECO:0000259" key="3">
    <source>
        <dbReference type="PROSITE" id="PS51898"/>
    </source>
</evidence>
<dbReference type="InterPro" id="IPR002104">
    <property type="entry name" value="Integrase_catalytic"/>
</dbReference>
<name>A0ABR9KI81_9ACTN</name>
<feature type="region of interest" description="Disordered" evidence="2">
    <location>
        <begin position="67"/>
        <end position="99"/>
    </location>
</feature>
<evidence type="ECO:0000256" key="1">
    <source>
        <dbReference type="ARBA" id="ARBA00023172"/>
    </source>
</evidence>
<feature type="region of interest" description="Disordered" evidence="2">
    <location>
        <begin position="1"/>
        <end position="20"/>
    </location>
</feature>
<keyword evidence="5" id="KW-1185">Reference proteome</keyword>
<dbReference type="Pfam" id="PF00589">
    <property type="entry name" value="Phage_integrase"/>
    <property type="match status" value="1"/>
</dbReference>
<dbReference type="Gene3D" id="1.10.443.10">
    <property type="entry name" value="Intergrase catalytic core"/>
    <property type="match status" value="1"/>
</dbReference>
<evidence type="ECO:0000313" key="4">
    <source>
        <dbReference type="EMBL" id="MBE1561670.1"/>
    </source>
</evidence>
<sequence>MGVISGDRPKIPGRRNQENRKHGMHALRHYFASVLLDAGESIKALADYLGHQNPGYTLRTYTHLMPGSEGRTRSAIDQTFSREDPKTGTEPDSRLNDQGIGSSAACICHTYDV</sequence>
<feature type="domain" description="Tyr recombinase" evidence="3">
    <location>
        <begin position="1"/>
        <end position="77"/>
    </location>
</feature>
<gene>
    <name evidence="4" type="ORF">H4W81_004449</name>
</gene>
<reference evidence="4 5" key="1">
    <citation type="submission" date="2020-10" db="EMBL/GenBank/DDBJ databases">
        <title>Sequencing the genomes of 1000 actinobacteria strains.</title>
        <authorList>
            <person name="Klenk H.-P."/>
        </authorList>
    </citation>
    <scope>NUCLEOTIDE SEQUENCE [LARGE SCALE GENOMIC DNA]</scope>
    <source>
        <strain evidence="4 5">DSM 43748</strain>
    </source>
</reference>
<dbReference type="InterPro" id="IPR013762">
    <property type="entry name" value="Integrase-like_cat_sf"/>
</dbReference>
<dbReference type="RefSeq" id="WP_318781876.1">
    <property type="nucleotide sequence ID" value="NZ_BAAASY010000011.1"/>
</dbReference>
<accession>A0ABR9KI81</accession>
<dbReference type="SUPFAM" id="SSF56349">
    <property type="entry name" value="DNA breaking-rejoining enzymes"/>
    <property type="match status" value="1"/>
</dbReference>
<comment type="caution">
    <text evidence="4">The sequence shown here is derived from an EMBL/GenBank/DDBJ whole genome shotgun (WGS) entry which is preliminary data.</text>
</comment>
<organism evidence="4 5">
    <name type="scientific">Nonomuraea africana</name>
    <dbReference type="NCBI Taxonomy" id="46171"/>
    <lineage>
        <taxon>Bacteria</taxon>
        <taxon>Bacillati</taxon>
        <taxon>Actinomycetota</taxon>
        <taxon>Actinomycetes</taxon>
        <taxon>Streptosporangiales</taxon>
        <taxon>Streptosporangiaceae</taxon>
        <taxon>Nonomuraea</taxon>
    </lineage>
</organism>
<proteinExistence type="predicted"/>
<dbReference type="InterPro" id="IPR011010">
    <property type="entry name" value="DNA_brk_join_enz"/>
</dbReference>
<keyword evidence="1" id="KW-0233">DNA recombination</keyword>